<name>A0A5C4T0T3_9BACL</name>
<proteinExistence type="inferred from homology"/>
<evidence type="ECO:0000256" key="4">
    <source>
        <dbReference type="ARBA" id="ARBA00022729"/>
    </source>
</evidence>
<dbReference type="RefSeq" id="WP_139606063.1">
    <property type="nucleotide sequence ID" value="NZ_VDCQ01000059.1"/>
</dbReference>
<dbReference type="Pfam" id="PF13416">
    <property type="entry name" value="SBP_bac_8"/>
    <property type="match status" value="1"/>
</dbReference>
<comment type="subcellular location">
    <subcellularLocation>
        <location evidence="1">Cell envelope</location>
    </subcellularLocation>
</comment>
<dbReference type="PROSITE" id="PS01037">
    <property type="entry name" value="SBP_BACTERIAL_1"/>
    <property type="match status" value="1"/>
</dbReference>
<gene>
    <name evidence="6" type="ORF">FE784_30580</name>
</gene>
<sequence length="462" mass="52277">MINNSFNYKEGYQLFASGSPYSRFSFMKFAFVGKALSSYRFLHAPVMLACMSACLIACGDSGRQTTEEPVKQARKEPVELVFFSTSGWSEEAFNERFGNAIRSKFPEYTIRYIQSSKEVTLESLVTSKTPIDVYWDTHTATFSNLDRFKIQSDMSELIRKHNVNLNTLDPAAVQMVKTMSNGGMYALPLVNNTEVLYYNKDIFDKFGVPYPKDGMMRDDMLDIAKRMNRTDSGVEYYGLGTYPSYSLALSPFSIPYVDAKTEKATIQSDPRWKTVYEQLITAYRTTNNKKMSDPNQFLKGNMAMFMGLANMFLNFDVSTINWDIVSYPLYKELPGVGQQSLPTLFSITSLGKHPDEAMNALAYMLSEEAQKSLSERAIIPVLQTPSVTQAFGTKAPYKNKNYAAILKNKFSASPPLTVYDTRAQNIYLKPLEQLAQGTVDLNTAFRQIEQETNQMIAEEKAK</sequence>
<evidence type="ECO:0000256" key="5">
    <source>
        <dbReference type="ARBA" id="ARBA00022764"/>
    </source>
</evidence>
<dbReference type="Proteomes" id="UP000307943">
    <property type="component" value="Unassembled WGS sequence"/>
</dbReference>
<comment type="caution">
    <text evidence="6">The sequence shown here is derived from an EMBL/GenBank/DDBJ whole genome shotgun (WGS) entry which is preliminary data.</text>
</comment>
<dbReference type="OrthoDB" id="9766758at2"/>
<evidence type="ECO:0000313" key="7">
    <source>
        <dbReference type="Proteomes" id="UP000307943"/>
    </source>
</evidence>
<dbReference type="InterPro" id="IPR050490">
    <property type="entry name" value="Bact_solute-bd_prot1"/>
</dbReference>
<evidence type="ECO:0000313" key="6">
    <source>
        <dbReference type="EMBL" id="TNJ62415.1"/>
    </source>
</evidence>
<evidence type="ECO:0000256" key="2">
    <source>
        <dbReference type="ARBA" id="ARBA00008520"/>
    </source>
</evidence>
<evidence type="ECO:0000256" key="3">
    <source>
        <dbReference type="ARBA" id="ARBA00022448"/>
    </source>
</evidence>
<organism evidence="6 7">
    <name type="scientific">Paenibacillus hemerocallicola</name>
    <dbReference type="NCBI Taxonomy" id="1172614"/>
    <lineage>
        <taxon>Bacteria</taxon>
        <taxon>Bacillati</taxon>
        <taxon>Bacillota</taxon>
        <taxon>Bacilli</taxon>
        <taxon>Bacillales</taxon>
        <taxon>Paenibacillaceae</taxon>
        <taxon>Paenibacillus</taxon>
    </lineage>
</organism>
<dbReference type="InterPro" id="IPR006059">
    <property type="entry name" value="SBP"/>
</dbReference>
<dbReference type="SUPFAM" id="SSF53850">
    <property type="entry name" value="Periplasmic binding protein-like II"/>
    <property type="match status" value="1"/>
</dbReference>
<dbReference type="AlphaFoldDB" id="A0A5C4T0T3"/>
<keyword evidence="4" id="KW-0732">Signal</keyword>
<comment type="similarity">
    <text evidence="2">Belongs to the bacterial solute-binding protein 1 family.</text>
</comment>
<dbReference type="PANTHER" id="PTHR43649">
    <property type="entry name" value="ARABINOSE-BINDING PROTEIN-RELATED"/>
    <property type="match status" value="1"/>
</dbReference>
<keyword evidence="3" id="KW-0813">Transport</keyword>
<accession>A0A5C4T0T3</accession>
<protein>
    <submittedName>
        <fullName evidence="6">Extracellular solute-binding protein</fullName>
    </submittedName>
</protein>
<keyword evidence="7" id="KW-1185">Reference proteome</keyword>
<dbReference type="GO" id="GO:0030313">
    <property type="term" value="C:cell envelope"/>
    <property type="evidence" value="ECO:0007669"/>
    <property type="project" value="UniProtKB-SubCell"/>
</dbReference>
<dbReference type="InterPro" id="IPR006061">
    <property type="entry name" value="SBP_1_CS"/>
</dbReference>
<evidence type="ECO:0000256" key="1">
    <source>
        <dbReference type="ARBA" id="ARBA00004196"/>
    </source>
</evidence>
<reference evidence="6 7" key="1">
    <citation type="submission" date="2019-05" db="EMBL/GenBank/DDBJ databases">
        <title>We sequenced the genome of Paenibacillus hemerocallicola KCTC 33185 for further insight into its adaptation and study the phylogeny of Paenibacillus.</title>
        <authorList>
            <person name="Narsing Rao M.P."/>
        </authorList>
    </citation>
    <scope>NUCLEOTIDE SEQUENCE [LARGE SCALE GENOMIC DNA]</scope>
    <source>
        <strain evidence="6 7">KCTC 33185</strain>
    </source>
</reference>
<dbReference type="PANTHER" id="PTHR43649:SF31">
    <property type="entry name" value="SN-GLYCEROL-3-PHOSPHATE-BINDING PERIPLASMIC PROTEIN UGPB"/>
    <property type="match status" value="1"/>
</dbReference>
<dbReference type="GO" id="GO:0055085">
    <property type="term" value="P:transmembrane transport"/>
    <property type="evidence" value="ECO:0007669"/>
    <property type="project" value="InterPro"/>
</dbReference>
<dbReference type="EMBL" id="VDCQ01000059">
    <property type="protein sequence ID" value="TNJ62415.1"/>
    <property type="molecule type" value="Genomic_DNA"/>
</dbReference>
<dbReference type="Gene3D" id="3.40.190.10">
    <property type="entry name" value="Periplasmic binding protein-like II"/>
    <property type="match status" value="1"/>
</dbReference>
<keyword evidence="5" id="KW-0574">Periplasm</keyword>